<dbReference type="RefSeq" id="WP_164035246.1">
    <property type="nucleotide sequence ID" value="NZ_JAAGNZ010000001.1"/>
</dbReference>
<protein>
    <recommendedName>
        <fullName evidence="3">DUF4747 family protein</fullName>
    </recommendedName>
</protein>
<keyword evidence="2" id="KW-1185">Reference proteome</keyword>
<gene>
    <name evidence="1" type="ORF">GK091_03600</name>
</gene>
<reference evidence="1 2" key="1">
    <citation type="submission" date="2020-02" db="EMBL/GenBank/DDBJ databases">
        <title>Draft genome sequence of two Spirosoma agri KCTC 52727 and Spirosoma terrae KCTC 52035.</title>
        <authorList>
            <person name="Rojas J."/>
            <person name="Ambika Manirajan B."/>
            <person name="Ratering S."/>
            <person name="Suarez C."/>
            <person name="Schnell S."/>
        </authorList>
    </citation>
    <scope>NUCLEOTIDE SEQUENCE [LARGE SCALE GENOMIC DNA]</scope>
    <source>
        <strain evidence="1 2">KCTC 52727</strain>
    </source>
</reference>
<dbReference type="EMBL" id="JAAGNZ010000001">
    <property type="protein sequence ID" value="NEU65952.1"/>
    <property type="molecule type" value="Genomic_DNA"/>
</dbReference>
<dbReference type="Proteomes" id="UP000477386">
    <property type="component" value="Unassembled WGS sequence"/>
</dbReference>
<name>A0A6M0IE12_9BACT</name>
<evidence type="ECO:0008006" key="3">
    <source>
        <dbReference type="Google" id="ProtNLM"/>
    </source>
</evidence>
<accession>A0A6M0IE12</accession>
<proteinExistence type="predicted"/>
<dbReference type="AlphaFoldDB" id="A0A6M0IE12"/>
<organism evidence="1 2">
    <name type="scientific">Spirosoma agri</name>
    <dbReference type="NCBI Taxonomy" id="1987381"/>
    <lineage>
        <taxon>Bacteria</taxon>
        <taxon>Pseudomonadati</taxon>
        <taxon>Bacteroidota</taxon>
        <taxon>Cytophagia</taxon>
        <taxon>Cytophagales</taxon>
        <taxon>Cytophagaceae</taxon>
        <taxon>Spirosoma</taxon>
    </lineage>
</organism>
<sequence>MDFYFAKLNYNKTLFYTGKEADLIDVVVKALNNSGTIHFRSSPFTFADVEIIEHKGVQMIIGKLVKYRDEEDTTMDVPNQKTKSQTVLDKVFAQSNFIIEFKENILLYNENKNIAKASFIDRFNQLITKGLINYNLAYECEAIPIHDNYSFYESLQKLKTVFYLELTIHPTNPYPIDLIQDIDKKLNTQNVSQKKTKYKAKKGGLNINDEEIKNNSIYTDVGYGIGKAMGETKSGKQITISSTKSERQKKANIDEFNSMRPFEIIDQINKLIDEKN</sequence>
<evidence type="ECO:0000313" key="2">
    <source>
        <dbReference type="Proteomes" id="UP000477386"/>
    </source>
</evidence>
<evidence type="ECO:0000313" key="1">
    <source>
        <dbReference type="EMBL" id="NEU65952.1"/>
    </source>
</evidence>
<comment type="caution">
    <text evidence="1">The sequence shown here is derived from an EMBL/GenBank/DDBJ whole genome shotgun (WGS) entry which is preliminary data.</text>
</comment>